<comment type="caution">
    <text evidence="2">The sequence shown here is derived from an EMBL/GenBank/DDBJ whole genome shotgun (WGS) entry which is preliminary data.</text>
</comment>
<evidence type="ECO:0000313" key="2">
    <source>
        <dbReference type="EMBL" id="KAH3836757.1"/>
    </source>
</evidence>
<organism evidence="2 3">
    <name type="scientific">Dreissena polymorpha</name>
    <name type="common">Zebra mussel</name>
    <name type="synonym">Mytilus polymorpha</name>
    <dbReference type="NCBI Taxonomy" id="45954"/>
    <lineage>
        <taxon>Eukaryota</taxon>
        <taxon>Metazoa</taxon>
        <taxon>Spiralia</taxon>
        <taxon>Lophotrochozoa</taxon>
        <taxon>Mollusca</taxon>
        <taxon>Bivalvia</taxon>
        <taxon>Autobranchia</taxon>
        <taxon>Heteroconchia</taxon>
        <taxon>Euheterodonta</taxon>
        <taxon>Imparidentia</taxon>
        <taxon>Neoheterodontei</taxon>
        <taxon>Myida</taxon>
        <taxon>Dreissenoidea</taxon>
        <taxon>Dreissenidae</taxon>
        <taxon>Dreissena</taxon>
    </lineage>
</organism>
<sequence length="69" mass="8081">MVVTFCPTPQLRPLWEQLNKRSSQVSVVIKVQQRSKRSLQQSLKNCSTGRYNTSKGRWKSRNGRNNYLI</sequence>
<protein>
    <submittedName>
        <fullName evidence="2">Uncharacterized protein</fullName>
    </submittedName>
</protein>
<feature type="compositionally biased region" description="Polar residues" evidence="1">
    <location>
        <begin position="45"/>
        <end position="55"/>
    </location>
</feature>
<dbReference type="Proteomes" id="UP000828390">
    <property type="component" value="Unassembled WGS sequence"/>
</dbReference>
<gene>
    <name evidence="2" type="ORF">DPMN_110132</name>
</gene>
<evidence type="ECO:0000256" key="1">
    <source>
        <dbReference type="SAM" id="MobiDB-lite"/>
    </source>
</evidence>
<reference evidence="2" key="1">
    <citation type="journal article" date="2019" name="bioRxiv">
        <title>The Genome of the Zebra Mussel, Dreissena polymorpha: A Resource for Invasive Species Research.</title>
        <authorList>
            <person name="McCartney M.A."/>
            <person name="Auch B."/>
            <person name="Kono T."/>
            <person name="Mallez S."/>
            <person name="Zhang Y."/>
            <person name="Obille A."/>
            <person name="Becker A."/>
            <person name="Abrahante J.E."/>
            <person name="Garbe J."/>
            <person name="Badalamenti J.P."/>
            <person name="Herman A."/>
            <person name="Mangelson H."/>
            <person name="Liachko I."/>
            <person name="Sullivan S."/>
            <person name="Sone E.D."/>
            <person name="Koren S."/>
            <person name="Silverstein K.A.T."/>
            <person name="Beckman K.B."/>
            <person name="Gohl D.M."/>
        </authorList>
    </citation>
    <scope>NUCLEOTIDE SEQUENCE</scope>
    <source>
        <strain evidence="2">Duluth1</strain>
        <tissue evidence="2">Whole animal</tissue>
    </source>
</reference>
<dbReference type="AlphaFoldDB" id="A0A9D4KCE5"/>
<evidence type="ECO:0000313" key="3">
    <source>
        <dbReference type="Proteomes" id="UP000828390"/>
    </source>
</evidence>
<reference evidence="2" key="2">
    <citation type="submission" date="2020-11" db="EMBL/GenBank/DDBJ databases">
        <authorList>
            <person name="McCartney M.A."/>
            <person name="Auch B."/>
            <person name="Kono T."/>
            <person name="Mallez S."/>
            <person name="Becker A."/>
            <person name="Gohl D.M."/>
            <person name="Silverstein K.A.T."/>
            <person name="Koren S."/>
            <person name="Bechman K.B."/>
            <person name="Herman A."/>
            <person name="Abrahante J.E."/>
            <person name="Garbe J."/>
        </authorList>
    </citation>
    <scope>NUCLEOTIDE SEQUENCE</scope>
    <source>
        <strain evidence="2">Duluth1</strain>
        <tissue evidence="2">Whole animal</tissue>
    </source>
</reference>
<name>A0A9D4KCE5_DREPO</name>
<keyword evidence="3" id="KW-1185">Reference proteome</keyword>
<feature type="region of interest" description="Disordered" evidence="1">
    <location>
        <begin position="40"/>
        <end position="69"/>
    </location>
</feature>
<dbReference type="EMBL" id="JAIWYP010000004">
    <property type="protein sequence ID" value="KAH3836757.1"/>
    <property type="molecule type" value="Genomic_DNA"/>
</dbReference>
<proteinExistence type="predicted"/>
<accession>A0A9D4KCE5</accession>